<evidence type="ECO:0000256" key="6">
    <source>
        <dbReference type="ARBA" id="ARBA00022553"/>
    </source>
</evidence>
<dbReference type="InterPro" id="IPR042099">
    <property type="entry name" value="ANL_N_sf"/>
</dbReference>
<dbReference type="CDD" id="cd19535">
    <property type="entry name" value="Cyc_NRPS"/>
    <property type="match status" value="1"/>
</dbReference>
<dbReference type="SUPFAM" id="SSF56801">
    <property type="entry name" value="Acetyl-CoA synthetase-like"/>
    <property type="match status" value="1"/>
</dbReference>
<dbReference type="InterPro" id="IPR020845">
    <property type="entry name" value="AMP-binding_CS"/>
</dbReference>
<dbReference type="InterPro" id="IPR001242">
    <property type="entry name" value="Condensation_dom"/>
</dbReference>
<evidence type="ECO:0000256" key="1">
    <source>
        <dbReference type="ARBA" id="ARBA00001957"/>
    </source>
</evidence>
<dbReference type="SMART" id="SM00823">
    <property type="entry name" value="PKS_PP"/>
    <property type="match status" value="2"/>
</dbReference>
<dbReference type="RefSeq" id="WP_344992452.1">
    <property type="nucleotide sequence ID" value="NZ_BAABFR010000013.1"/>
</dbReference>
<dbReference type="PANTHER" id="PTHR45527:SF10">
    <property type="entry name" value="PYOCHELIN SYNTHASE PCHF"/>
    <property type="match status" value="1"/>
</dbReference>
<dbReference type="SUPFAM" id="SSF52777">
    <property type="entry name" value="CoA-dependent acyltransferases"/>
    <property type="match status" value="2"/>
</dbReference>
<proteinExistence type="inferred from homology"/>
<dbReference type="InterPro" id="IPR009081">
    <property type="entry name" value="PP-bd_ACP"/>
</dbReference>
<name>A0ABP8JB17_9ACTN</name>
<dbReference type="InterPro" id="IPR057737">
    <property type="entry name" value="Condensation_MtbB-like"/>
</dbReference>
<dbReference type="InterPro" id="IPR020806">
    <property type="entry name" value="PKS_PP-bd"/>
</dbReference>
<dbReference type="Pfam" id="PF00550">
    <property type="entry name" value="PP-binding"/>
    <property type="match status" value="2"/>
</dbReference>
<keyword evidence="11" id="KW-1185">Reference proteome</keyword>
<dbReference type="Gene3D" id="1.10.1200.10">
    <property type="entry name" value="ACP-like"/>
    <property type="match status" value="2"/>
</dbReference>
<accession>A0ABP8JB17</accession>
<dbReference type="InterPro" id="IPR045851">
    <property type="entry name" value="AMP-bd_C_sf"/>
</dbReference>
<evidence type="ECO:0000313" key="10">
    <source>
        <dbReference type="EMBL" id="GAA4387711.1"/>
    </source>
</evidence>
<dbReference type="InterPro" id="IPR000873">
    <property type="entry name" value="AMP-dep_synth/lig_dom"/>
</dbReference>
<evidence type="ECO:0000256" key="7">
    <source>
        <dbReference type="ARBA" id="ARBA00022598"/>
    </source>
</evidence>
<dbReference type="InterPro" id="IPR025110">
    <property type="entry name" value="AMP-bd_C"/>
</dbReference>
<dbReference type="Gene3D" id="3.30.300.30">
    <property type="match status" value="1"/>
</dbReference>
<dbReference type="Gene3D" id="3.30.559.10">
    <property type="entry name" value="Chloramphenicol acetyltransferase-like domain"/>
    <property type="match status" value="1"/>
</dbReference>
<comment type="similarity">
    <text evidence="3">Belongs to the ATP-dependent AMP-binding enzyme family. MbtB subfamily.</text>
</comment>
<dbReference type="InterPro" id="IPR010071">
    <property type="entry name" value="AA_adenyl_dom"/>
</dbReference>
<dbReference type="Pfam" id="PF00501">
    <property type="entry name" value="AMP-binding"/>
    <property type="match status" value="1"/>
</dbReference>
<dbReference type="PROSITE" id="PS50075">
    <property type="entry name" value="CARRIER"/>
    <property type="match status" value="2"/>
</dbReference>
<dbReference type="EMBL" id="BAABFR010000013">
    <property type="protein sequence ID" value="GAA4387711.1"/>
    <property type="molecule type" value="Genomic_DNA"/>
</dbReference>
<dbReference type="Pfam" id="PF13193">
    <property type="entry name" value="AMP-binding_C"/>
    <property type="match status" value="1"/>
</dbReference>
<dbReference type="Pfam" id="PF00668">
    <property type="entry name" value="Condensation"/>
    <property type="match status" value="1"/>
</dbReference>
<sequence>MSRPVIDRAVIRRTVAAALGASEDELDDDENLIALGFDSMTLVRIAAEWRSDGVDVGFADLAKAPTISDWVALIERSGVVDGDAAQPDDAADDPTFPLATMQHAYWLGRAEGQALGGVAAHLYAEFDGAVADVERLRHAAEALIARHPALRTRVLDAGVQEVTDRSDRPALWVADLRAKDPEEVAAELERRRDACSHQLLDIGTGQVIDIGLTLLPGGRSRLHVDVDMVASDAMSYRIILSDLALLYRGAARVDERLEYDYRTYLRQHDASTENARDREKRWWAERIVDYPAPPQLPQAAESSAADLRRSIRRDHMLAPAARAVLYGRARRYGVTPAMVLATVFADVLGRWSGSQRFLLNLPLFDREPLHPHIGSVVGDFSNSILLDVRVDPAASFIDRVTAMQDNLHEHAAHAVYRGLDVLRDLGRINGAPVVAPVVYTSGLNLGDLFAPAVTEEFGEPCWIISQGPQVALDAQVVELSGGILLNWDVRRDVFPPGVIDVMFAAYRDLIDRLVADDADWASSMEIPLPAAQREVRARVNDTGMELPARTLHGEFFRRAGEQGGEPAVLWGESGAYTYAELADAALRVASALRAAGVRRGDTVAIRIRKGHLQVPAALGVLAAGAAYLPIGEDQPPARRTVMLERGRAAAIIVDRDVTDLPQGLVAVSLDDALAHPATLDEPVLVDPSDIAYVLFTSGSTGEPKGVELPHKSAANTLYGVISVFGLTGADRTLGLSVLEFDLSVIDIFAALSLGGAFIAVEGDAAKDAVAWADLADRHRASAITCAPGILRMLLDVATAEQLRHLHAVMLGGDWVTVDLAERLFELSPEARFAGLGGTTETAVHCTVCEVGHEIPEDWRTVPYGTPLPNFVCRVVDESGRDCPDWVVGELWIGGPSVGAGYRGDPERTASRFVQHAGRRWYRTGDLARYLPDGGLDFLGRADHQVKVRGYRVELGEIEAALRGVDGVSQALAVTVDGAARRLLAVVTPAGDRRLDGVALRDELSDLLPPYMIPERIDVLERIPLTRNGKLDRRAVVAALPTAGDVGTAVAPSSALEAALLHIVSGVLLPNGLDSVDTDFFAAGGDSILATSVVAQVRSLLQVTTVTAADFFTTRTVAGLAALLGDRAVEPQQLQAAAEIYLDVIGLDEAQALEAVSESQ</sequence>
<organism evidence="10 11">
    <name type="scientific">Tsukamurella soli</name>
    <dbReference type="NCBI Taxonomy" id="644556"/>
    <lineage>
        <taxon>Bacteria</taxon>
        <taxon>Bacillati</taxon>
        <taxon>Actinomycetota</taxon>
        <taxon>Actinomycetes</taxon>
        <taxon>Mycobacteriales</taxon>
        <taxon>Tsukamurellaceae</taxon>
        <taxon>Tsukamurella</taxon>
    </lineage>
</organism>
<keyword evidence="7" id="KW-0436">Ligase</keyword>
<dbReference type="NCBIfam" id="TIGR01733">
    <property type="entry name" value="AA-adenyl-dom"/>
    <property type="match status" value="1"/>
</dbReference>
<evidence type="ECO:0000259" key="9">
    <source>
        <dbReference type="PROSITE" id="PS50075"/>
    </source>
</evidence>
<dbReference type="InterPro" id="IPR023213">
    <property type="entry name" value="CAT-like_dom_sf"/>
</dbReference>
<dbReference type="Gene3D" id="3.40.50.12780">
    <property type="entry name" value="N-terminal domain of ligase-like"/>
    <property type="match status" value="1"/>
</dbReference>
<dbReference type="Proteomes" id="UP001500635">
    <property type="component" value="Unassembled WGS sequence"/>
</dbReference>
<feature type="domain" description="Carrier" evidence="9">
    <location>
        <begin position="5"/>
        <end position="78"/>
    </location>
</feature>
<dbReference type="PANTHER" id="PTHR45527">
    <property type="entry name" value="NONRIBOSOMAL PEPTIDE SYNTHETASE"/>
    <property type="match status" value="1"/>
</dbReference>
<dbReference type="InterPro" id="IPR036736">
    <property type="entry name" value="ACP-like_sf"/>
</dbReference>
<evidence type="ECO:0000256" key="3">
    <source>
        <dbReference type="ARBA" id="ARBA00007380"/>
    </source>
</evidence>
<comment type="caution">
    <text evidence="10">The sequence shown here is derived from an EMBL/GenBank/DDBJ whole genome shotgun (WGS) entry which is preliminary data.</text>
</comment>
<protein>
    <recommendedName>
        <fullName evidence="4">Phenyloxazoline synthase MbtB</fullName>
    </recommendedName>
    <alternativeName>
        <fullName evidence="8">Mycobactin synthetase protein B</fullName>
    </alternativeName>
</protein>
<evidence type="ECO:0000256" key="2">
    <source>
        <dbReference type="ARBA" id="ARBA00005102"/>
    </source>
</evidence>
<dbReference type="SUPFAM" id="SSF47336">
    <property type="entry name" value="ACP-like"/>
    <property type="match status" value="2"/>
</dbReference>
<gene>
    <name evidence="10" type="ORF">GCM10023147_12460</name>
</gene>
<evidence type="ECO:0000256" key="5">
    <source>
        <dbReference type="ARBA" id="ARBA00022450"/>
    </source>
</evidence>
<evidence type="ECO:0000256" key="4">
    <source>
        <dbReference type="ARBA" id="ARBA00016743"/>
    </source>
</evidence>
<dbReference type="Gene3D" id="3.30.559.30">
    <property type="entry name" value="Nonribosomal peptide synthetase, condensation domain"/>
    <property type="match status" value="1"/>
</dbReference>
<keyword evidence="6" id="KW-0597">Phosphoprotein</keyword>
<comment type="pathway">
    <text evidence="2">Siderophore biosynthesis; mycobactin biosynthesis.</text>
</comment>
<evidence type="ECO:0000256" key="8">
    <source>
        <dbReference type="ARBA" id="ARBA00033440"/>
    </source>
</evidence>
<reference evidence="11" key="1">
    <citation type="journal article" date="2019" name="Int. J. Syst. Evol. Microbiol.">
        <title>The Global Catalogue of Microorganisms (GCM) 10K type strain sequencing project: providing services to taxonomists for standard genome sequencing and annotation.</title>
        <authorList>
            <consortium name="The Broad Institute Genomics Platform"/>
            <consortium name="The Broad Institute Genome Sequencing Center for Infectious Disease"/>
            <person name="Wu L."/>
            <person name="Ma J."/>
        </authorList>
    </citation>
    <scope>NUCLEOTIDE SEQUENCE [LARGE SCALE GENOMIC DNA]</scope>
    <source>
        <strain evidence="11">JCM 17688</strain>
    </source>
</reference>
<feature type="domain" description="Carrier" evidence="9">
    <location>
        <begin position="1050"/>
        <end position="1127"/>
    </location>
</feature>
<dbReference type="PROSITE" id="PS00455">
    <property type="entry name" value="AMP_BINDING"/>
    <property type="match status" value="1"/>
</dbReference>
<keyword evidence="5" id="KW-0596">Phosphopantetheine</keyword>
<evidence type="ECO:0000313" key="11">
    <source>
        <dbReference type="Proteomes" id="UP001500635"/>
    </source>
</evidence>
<comment type="cofactor">
    <cofactor evidence="1">
        <name>pantetheine 4'-phosphate</name>
        <dbReference type="ChEBI" id="CHEBI:47942"/>
    </cofactor>
</comment>